<dbReference type="AlphaFoldDB" id="A0A166IR73"/>
<dbReference type="InterPro" id="IPR005123">
    <property type="entry name" value="Oxoglu/Fe-dep_dioxygenase_dom"/>
</dbReference>
<feature type="domain" description="Fe2OG dioxygenase" evidence="1">
    <location>
        <begin position="137"/>
        <end position="253"/>
    </location>
</feature>
<dbReference type="GO" id="GO:0006631">
    <property type="term" value="P:fatty acid metabolic process"/>
    <property type="evidence" value="ECO:0007669"/>
    <property type="project" value="TreeGrafter"/>
</dbReference>
<dbReference type="Gene3D" id="2.60.120.590">
    <property type="entry name" value="Alpha-ketoglutarate-dependent dioxygenase AlkB-like"/>
    <property type="match status" value="1"/>
</dbReference>
<keyword evidence="3" id="KW-1185">Reference proteome</keyword>
<dbReference type="Proteomes" id="UP000076798">
    <property type="component" value="Unassembled WGS sequence"/>
</dbReference>
<gene>
    <name evidence="2" type="ORF">SISSUDRAFT_1057002</name>
</gene>
<protein>
    <recommendedName>
        <fullName evidence="1">Fe2OG dioxygenase domain-containing protein</fullName>
    </recommendedName>
</protein>
<dbReference type="STRING" id="1314776.A0A166IR73"/>
<accession>A0A166IR73</accession>
<reference evidence="2 3" key="1">
    <citation type="journal article" date="2016" name="Mol. Biol. Evol.">
        <title>Comparative Genomics of Early-Diverging Mushroom-Forming Fungi Provides Insights into the Origins of Lignocellulose Decay Capabilities.</title>
        <authorList>
            <person name="Nagy L.G."/>
            <person name="Riley R."/>
            <person name="Tritt A."/>
            <person name="Adam C."/>
            <person name="Daum C."/>
            <person name="Floudas D."/>
            <person name="Sun H."/>
            <person name="Yadav J.S."/>
            <person name="Pangilinan J."/>
            <person name="Larsson K.H."/>
            <person name="Matsuura K."/>
            <person name="Barry K."/>
            <person name="Labutti K."/>
            <person name="Kuo R."/>
            <person name="Ohm R.A."/>
            <person name="Bhattacharya S.S."/>
            <person name="Shirouzu T."/>
            <person name="Yoshinaga Y."/>
            <person name="Martin F.M."/>
            <person name="Grigoriev I.V."/>
            <person name="Hibbett D.S."/>
        </authorList>
    </citation>
    <scope>NUCLEOTIDE SEQUENCE [LARGE SCALE GENOMIC DNA]</scope>
    <source>
        <strain evidence="2 3">HHB10207 ss-3</strain>
    </source>
</reference>
<dbReference type="SUPFAM" id="SSF51197">
    <property type="entry name" value="Clavaminate synthase-like"/>
    <property type="match status" value="1"/>
</dbReference>
<evidence type="ECO:0000313" key="2">
    <source>
        <dbReference type="EMBL" id="KZT43987.1"/>
    </source>
</evidence>
<evidence type="ECO:0000313" key="3">
    <source>
        <dbReference type="Proteomes" id="UP000076798"/>
    </source>
</evidence>
<proteinExistence type="predicted"/>
<sequence>MLARTRTLARTLLHARSCCIQKNSLTGYPPHLVDAHGDVPAGDFCLIENFLSKEEQFLLLTAALRKLDANETVTYRKRRKTAQLTHDPSSENLLSAFHSDEFYRFENGHYDGVIRHYREMHVTAWPLVTDIESQDITLDGILRKLLNFFPVDPVQTHILHLASEGEILPHVDNTSASGTYILGVSLGATRMMRVESVDSGHGSFDVLLPSGSVYVQKDLVRYGYRHAILKNGTFKGIPVAGGPRLSVMMRDMLSTNITDNRSSLRPDR</sequence>
<dbReference type="Pfam" id="PF13532">
    <property type="entry name" value="2OG-FeII_Oxy_2"/>
    <property type="match status" value="1"/>
</dbReference>
<dbReference type="InterPro" id="IPR027450">
    <property type="entry name" value="AlkB-like"/>
</dbReference>
<dbReference type="PROSITE" id="PS51471">
    <property type="entry name" value="FE2OG_OXY"/>
    <property type="match status" value="1"/>
</dbReference>
<evidence type="ECO:0000259" key="1">
    <source>
        <dbReference type="PROSITE" id="PS51471"/>
    </source>
</evidence>
<organism evidence="2 3">
    <name type="scientific">Sistotremastrum suecicum HHB10207 ss-3</name>
    <dbReference type="NCBI Taxonomy" id="1314776"/>
    <lineage>
        <taxon>Eukaryota</taxon>
        <taxon>Fungi</taxon>
        <taxon>Dikarya</taxon>
        <taxon>Basidiomycota</taxon>
        <taxon>Agaricomycotina</taxon>
        <taxon>Agaricomycetes</taxon>
        <taxon>Sistotremastrales</taxon>
        <taxon>Sistotremastraceae</taxon>
        <taxon>Sistotremastrum</taxon>
    </lineage>
</organism>
<dbReference type="InterPro" id="IPR032870">
    <property type="entry name" value="ALKBH7-like"/>
</dbReference>
<dbReference type="GO" id="GO:0016706">
    <property type="term" value="F:2-oxoglutarate-dependent dioxygenase activity"/>
    <property type="evidence" value="ECO:0007669"/>
    <property type="project" value="TreeGrafter"/>
</dbReference>
<dbReference type="OrthoDB" id="28127at2759"/>
<dbReference type="GO" id="GO:0005759">
    <property type="term" value="C:mitochondrial matrix"/>
    <property type="evidence" value="ECO:0007669"/>
    <property type="project" value="TreeGrafter"/>
</dbReference>
<dbReference type="InterPro" id="IPR037151">
    <property type="entry name" value="AlkB-like_sf"/>
</dbReference>
<name>A0A166IR73_9AGAM</name>
<dbReference type="GO" id="GO:0006974">
    <property type="term" value="P:DNA damage response"/>
    <property type="evidence" value="ECO:0007669"/>
    <property type="project" value="InterPro"/>
</dbReference>
<dbReference type="PANTHER" id="PTHR21052:SF0">
    <property type="entry name" value="ALPHA-KETOGLUTARATE-DEPENDENT DIOXYGENASE ALKB HOMOLOG 7, MITOCHONDRIAL"/>
    <property type="match status" value="1"/>
</dbReference>
<dbReference type="EMBL" id="KV428005">
    <property type="protein sequence ID" value="KZT43987.1"/>
    <property type="molecule type" value="Genomic_DNA"/>
</dbReference>
<dbReference type="PANTHER" id="PTHR21052">
    <property type="entry name" value="SPERMATOGENESIS ASSOCIATED 11-RELATED"/>
    <property type="match status" value="1"/>
</dbReference>